<keyword evidence="2" id="KW-0732">Signal</keyword>
<evidence type="ECO:0000259" key="3">
    <source>
        <dbReference type="PROSITE" id="PS50914"/>
    </source>
</evidence>
<feature type="domain" description="BON" evidence="3">
    <location>
        <begin position="65"/>
        <end position="135"/>
    </location>
</feature>
<keyword evidence="5" id="KW-1185">Reference proteome</keyword>
<dbReference type="InterPro" id="IPR007055">
    <property type="entry name" value="BON_dom"/>
</dbReference>
<evidence type="ECO:0000313" key="4">
    <source>
        <dbReference type="EMBL" id="CAA9892463.1"/>
    </source>
</evidence>
<dbReference type="InterPro" id="IPR051686">
    <property type="entry name" value="Lipoprotein_DolP"/>
</dbReference>
<name>A0A8S0XIE4_9GAMM</name>
<dbReference type="PANTHER" id="PTHR34606:SF15">
    <property type="entry name" value="BON DOMAIN-CONTAINING PROTEIN"/>
    <property type="match status" value="1"/>
</dbReference>
<sequence length="136" mass="14932">MFTRLLLVMFTITGSLPLLTGTVQAGQESPIYLAAGESALENTERNVRDRGDATLTPEDQKETKSDVRITAKIRKAVVKNKSLSVNAQNAKIITRNGIVWLRGPVESEAESMKLQQIAKKTRGVTDVINQLEIKAP</sequence>
<dbReference type="PROSITE" id="PS50914">
    <property type="entry name" value="BON"/>
    <property type="match status" value="1"/>
</dbReference>
<dbReference type="AlphaFoldDB" id="A0A8S0XIE4"/>
<reference evidence="4 5" key="1">
    <citation type="submission" date="2020-02" db="EMBL/GenBank/DDBJ databases">
        <authorList>
            <person name="Hogendoorn C."/>
        </authorList>
    </citation>
    <scope>NUCLEOTIDE SEQUENCE [LARGE SCALE GENOMIC DNA]</scope>
    <source>
        <strain evidence="4">METHB21</strain>
    </source>
</reference>
<organism evidence="4 5">
    <name type="scientific">Candidatus Methylobacter favarea</name>
    <dbReference type="NCBI Taxonomy" id="2707345"/>
    <lineage>
        <taxon>Bacteria</taxon>
        <taxon>Pseudomonadati</taxon>
        <taxon>Pseudomonadota</taxon>
        <taxon>Gammaproteobacteria</taxon>
        <taxon>Methylococcales</taxon>
        <taxon>Methylococcaceae</taxon>
        <taxon>Methylobacter</taxon>
    </lineage>
</organism>
<dbReference type="Gene3D" id="3.30.1340.30">
    <property type="match status" value="1"/>
</dbReference>
<gene>
    <name evidence="4" type="ORF">METHB2_70070</name>
</gene>
<dbReference type="Pfam" id="PF04972">
    <property type="entry name" value="BON"/>
    <property type="match status" value="1"/>
</dbReference>
<dbReference type="EMBL" id="CADCXN010000102">
    <property type="protein sequence ID" value="CAA9892463.1"/>
    <property type="molecule type" value="Genomic_DNA"/>
</dbReference>
<accession>A0A8S0XIE4</accession>
<feature type="region of interest" description="Disordered" evidence="1">
    <location>
        <begin position="43"/>
        <end position="66"/>
    </location>
</feature>
<dbReference type="Proteomes" id="UP000494216">
    <property type="component" value="Unassembled WGS sequence"/>
</dbReference>
<feature type="signal peptide" evidence="2">
    <location>
        <begin position="1"/>
        <end position="20"/>
    </location>
</feature>
<dbReference type="RefSeq" id="WP_174627232.1">
    <property type="nucleotide sequence ID" value="NZ_CADCXN010000102.1"/>
</dbReference>
<comment type="caution">
    <text evidence="4">The sequence shown here is derived from an EMBL/GenBank/DDBJ whole genome shotgun (WGS) entry which is preliminary data.</text>
</comment>
<dbReference type="PANTHER" id="PTHR34606">
    <property type="entry name" value="BON DOMAIN-CONTAINING PROTEIN"/>
    <property type="match status" value="1"/>
</dbReference>
<evidence type="ECO:0000256" key="2">
    <source>
        <dbReference type="SAM" id="SignalP"/>
    </source>
</evidence>
<proteinExistence type="predicted"/>
<feature type="chain" id="PRO_5035797594" evidence="2">
    <location>
        <begin position="21"/>
        <end position="136"/>
    </location>
</feature>
<evidence type="ECO:0000256" key="1">
    <source>
        <dbReference type="SAM" id="MobiDB-lite"/>
    </source>
</evidence>
<protein>
    <submittedName>
        <fullName evidence="4">Transport-associated protein</fullName>
    </submittedName>
</protein>
<evidence type="ECO:0000313" key="5">
    <source>
        <dbReference type="Proteomes" id="UP000494216"/>
    </source>
</evidence>